<proteinExistence type="predicted"/>
<protein>
    <submittedName>
        <fullName evidence="1">Uncharacterized protein</fullName>
    </submittedName>
</protein>
<evidence type="ECO:0000313" key="1">
    <source>
        <dbReference type="EMBL" id="CAF4459065.1"/>
    </source>
</evidence>
<dbReference type="Proteomes" id="UP000682733">
    <property type="component" value="Unassembled WGS sequence"/>
</dbReference>
<name>A0A8S2WT27_9BILA</name>
<sequence length="70" mass="8002">PLQVGLFNQAQVLDQFVQIIVDDYLIIHNRLLPNIDQRLDLLGDDMVTYELTQFDSDQDLGGLKLATFPK</sequence>
<organism evidence="1 2">
    <name type="scientific">Didymodactylos carnosus</name>
    <dbReference type="NCBI Taxonomy" id="1234261"/>
    <lineage>
        <taxon>Eukaryota</taxon>
        <taxon>Metazoa</taxon>
        <taxon>Spiralia</taxon>
        <taxon>Gnathifera</taxon>
        <taxon>Rotifera</taxon>
        <taxon>Eurotatoria</taxon>
        <taxon>Bdelloidea</taxon>
        <taxon>Philodinida</taxon>
        <taxon>Philodinidae</taxon>
        <taxon>Didymodactylos</taxon>
    </lineage>
</organism>
<dbReference type="AlphaFoldDB" id="A0A8S2WT27"/>
<accession>A0A8S2WT27</accession>
<evidence type="ECO:0000313" key="2">
    <source>
        <dbReference type="Proteomes" id="UP000682733"/>
    </source>
</evidence>
<comment type="caution">
    <text evidence="1">The sequence shown here is derived from an EMBL/GenBank/DDBJ whole genome shotgun (WGS) entry which is preliminary data.</text>
</comment>
<dbReference type="EMBL" id="CAJOBA010084960">
    <property type="protein sequence ID" value="CAF4459065.1"/>
    <property type="molecule type" value="Genomic_DNA"/>
</dbReference>
<feature type="non-terminal residue" evidence="1">
    <location>
        <position position="1"/>
    </location>
</feature>
<gene>
    <name evidence="1" type="ORF">TMI583_LOCUS46165</name>
</gene>
<reference evidence="1" key="1">
    <citation type="submission" date="2021-02" db="EMBL/GenBank/DDBJ databases">
        <authorList>
            <person name="Nowell W R."/>
        </authorList>
    </citation>
    <scope>NUCLEOTIDE SEQUENCE</scope>
</reference>